<dbReference type="HAMAP" id="MF_01987">
    <property type="entry name" value="Ribokinase"/>
    <property type="match status" value="1"/>
</dbReference>
<dbReference type="SUPFAM" id="SSF53613">
    <property type="entry name" value="Ribokinase-like"/>
    <property type="match status" value="1"/>
</dbReference>
<dbReference type="PANTHER" id="PTHR10584:SF166">
    <property type="entry name" value="RIBOKINASE"/>
    <property type="match status" value="1"/>
</dbReference>
<comment type="activity regulation">
    <text evidence="9">Activated by a monovalent cation that binds near, but not in, the active site. The most likely occupant of the site in vivo is potassium. Ion binding induces a conformational change that may alter substrate affinity.</text>
</comment>
<dbReference type="UniPathway" id="UPA00916">
    <property type="reaction ID" value="UER00889"/>
</dbReference>
<feature type="binding site" evidence="9">
    <location>
        <position position="283"/>
    </location>
    <ligand>
        <name>K(+)</name>
        <dbReference type="ChEBI" id="CHEBI:29103"/>
    </ligand>
</feature>
<dbReference type="PRINTS" id="PR00990">
    <property type="entry name" value="RIBOKINASE"/>
</dbReference>
<comment type="similarity">
    <text evidence="9">Belongs to the carbohydrate kinase PfkB family. Ribokinase subfamily.</text>
</comment>
<feature type="binding site" evidence="9">
    <location>
        <position position="247"/>
    </location>
    <ligand>
        <name>K(+)</name>
        <dbReference type="ChEBI" id="CHEBI:29103"/>
    </ligand>
</feature>
<evidence type="ECO:0000256" key="6">
    <source>
        <dbReference type="ARBA" id="ARBA00022842"/>
    </source>
</evidence>
<feature type="binding site" evidence="9">
    <location>
        <position position="286"/>
    </location>
    <ligand>
        <name>K(+)</name>
        <dbReference type="ChEBI" id="CHEBI:29103"/>
    </ligand>
</feature>
<evidence type="ECO:0000256" key="7">
    <source>
        <dbReference type="ARBA" id="ARBA00022958"/>
    </source>
</evidence>
<dbReference type="PATRIC" id="fig|87541.4.peg.387"/>
<evidence type="ECO:0000256" key="5">
    <source>
        <dbReference type="ARBA" id="ARBA00022840"/>
    </source>
</evidence>
<dbReference type="OrthoDB" id="9775849at2"/>
<dbReference type="KEGG" id="acg:AWM71_02315"/>
<comment type="catalytic activity">
    <reaction evidence="9">
        <text>D-ribose + ATP = D-ribose 5-phosphate + ADP + H(+)</text>
        <dbReference type="Rhea" id="RHEA:13697"/>
        <dbReference type="ChEBI" id="CHEBI:15378"/>
        <dbReference type="ChEBI" id="CHEBI:30616"/>
        <dbReference type="ChEBI" id="CHEBI:47013"/>
        <dbReference type="ChEBI" id="CHEBI:78346"/>
        <dbReference type="ChEBI" id="CHEBI:456216"/>
        <dbReference type="EC" id="2.7.1.15"/>
    </reaction>
</comment>
<dbReference type="GO" id="GO:0005524">
    <property type="term" value="F:ATP binding"/>
    <property type="evidence" value="ECO:0007669"/>
    <property type="project" value="UniProtKB-UniRule"/>
</dbReference>
<evidence type="ECO:0000256" key="3">
    <source>
        <dbReference type="ARBA" id="ARBA00022741"/>
    </source>
</evidence>
<dbReference type="InterPro" id="IPR011877">
    <property type="entry name" value="Ribokinase"/>
</dbReference>
<proteinExistence type="inferred from homology"/>
<accession>A0A109RCD8</accession>
<dbReference type="InterPro" id="IPR029056">
    <property type="entry name" value="Ribokinase-like"/>
</dbReference>
<keyword evidence="4 9" id="KW-0418">Kinase</keyword>
<evidence type="ECO:0000256" key="9">
    <source>
        <dbReference type="HAMAP-Rule" id="MF_01987"/>
    </source>
</evidence>
<dbReference type="GO" id="GO:0005829">
    <property type="term" value="C:cytosol"/>
    <property type="evidence" value="ECO:0007669"/>
    <property type="project" value="TreeGrafter"/>
</dbReference>
<dbReference type="CDD" id="cd01174">
    <property type="entry name" value="ribokinase"/>
    <property type="match status" value="1"/>
</dbReference>
<feature type="binding site" evidence="9">
    <location>
        <begin position="221"/>
        <end position="226"/>
    </location>
    <ligand>
        <name>ATP</name>
        <dbReference type="ChEBI" id="CHEBI:30616"/>
    </ligand>
</feature>
<evidence type="ECO:0000256" key="1">
    <source>
        <dbReference type="ARBA" id="ARBA00022679"/>
    </source>
</evidence>
<dbReference type="STRING" id="87541.AWM71_02315"/>
<name>A0A109RCD8_9LACT</name>
<dbReference type="AlphaFoldDB" id="A0A109RCD8"/>
<feature type="binding site" evidence="9">
    <location>
        <position position="141"/>
    </location>
    <ligand>
        <name>substrate</name>
    </ligand>
</feature>
<feature type="binding site" evidence="9">
    <location>
        <position position="249"/>
    </location>
    <ligand>
        <name>K(+)</name>
        <dbReference type="ChEBI" id="CHEBI:29103"/>
    </ligand>
</feature>
<dbReference type="GO" id="GO:0046872">
    <property type="term" value="F:metal ion binding"/>
    <property type="evidence" value="ECO:0007669"/>
    <property type="project" value="UniProtKB-KW"/>
</dbReference>
<dbReference type="RefSeq" id="WP_060776482.1">
    <property type="nucleotide sequence ID" value="NZ_CP014159.1"/>
</dbReference>
<keyword evidence="7 9" id="KW-0630">Potassium</keyword>
<keyword evidence="5 9" id="KW-0067">ATP-binding</keyword>
<keyword evidence="9" id="KW-0963">Cytoplasm</keyword>
<evidence type="ECO:0000256" key="2">
    <source>
        <dbReference type="ARBA" id="ARBA00022723"/>
    </source>
</evidence>
<comment type="caution">
    <text evidence="11">The sequence shown here is derived from an EMBL/GenBank/DDBJ whole genome shotgun (WGS) entry which is preliminary data.</text>
</comment>
<dbReference type="Proteomes" id="UP000070422">
    <property type="component" value="Unassembled WGS sequence"/>
</dbReference>
<comment type="subunit">
    <text evidence="9">Homodimer.</text>
</comment>
<feature type="binding site" evidence="9">
    <location>
        <begin position="13"/>
        <end position="15"/>
    </location>
    <ligand>
        <name>substrate</name>
    </ligand>
</feature>
<dbReference type="GO" id="GO:0004747">
    <property type="term" value="F:ribokinase activity"/>
    <property type="evidence" value="ECO:0007669"/>
    <property type="project" value="UniProtKB-UniRule"/>
</dbReference>
<evidence type="ECO:0000313" key="12">
    <source>
        <dbReference type="Proteomes" id="UP000070422"/>
    </source>
</evidence>
<organism evidence="11 12">
    <name type="scientific">Aerococcus christensenii</name>
    <dbReference type="NCBI Taxonomy" id="87541"/>
    <lineage>
        <taxon>Bacteria</taxon>
        <taxon>Bacillati</taxon>
        <taxon>Bacillota</taxon>
        <taxon>Bacilli</taxon>
        <taxon>Lactobacillales</taxon>
        <taxon>Aerococcaceae</taxon>
        <taxon>Aerococcus</taxon>
    </lineage>
</organism>
<feature type="binding site" evidence="9">
    <location>
        <position position="253"/>
    </location>
    <ligand>
        <name>substrate</name>
    </ligand>
</feature>
<feature type="active site" description="Proton acceptor" evidence="9">
    <location>
        <position position="253"/>
    </location>
</feature>
<evidence type="ECO:0000259" key="10">
    <source>
        <dbReference type="Pfam" id="PF00294"/>
    </source>
</evidence>
<gene>
    <name evidence="9" type="primary">rbsK</name>
    <name evidence="11" type="ORF">HMPREF3187_00385</name>
</gene>
<dbReference type="InterPro" id="IPR002139">
    <property type="entry name" value="Ribo/fructo_kinase"/>
</dbReference>
<keyword evidence="2 9" id="KW-0479">Metal-binding</keyword>
<keyword evidence="6 9" id="KW-0460">Magnesium</keyword>
<comment type="subcellular location">
    <subcellularLocation>
        <location evidence="9">Cytoplasm</location>
    </subcellularLocation>
</comment>
<evidence type="ECO:0000313" key="11">
    <source>
        <dbReference type="EMBL" id="KXB37826.1"/>
    </source>
</evidence>
<feature type="domain" description="Carbohydrate kinase PfkB" evidence="10">
    <location>
        <begin position="4"/>
        <end position="294"/>
    </location>
</feature>
<dbReference type="GO" id="GO:0019303">
    <property type="term" value="P:D-ribose catabolic process"/>
    <property type="evidence" value="ECO:0007669"/>
    <property type="project" value="UniProtKB-UniRule"/>
</dbReference>
<evidence type="ECO:0000256" key="8">
    <source>
        <dbReference type="ARBA" id="ARBA00023277"/>
    </source>
</evidence>
<dbReference type="EMBL" id="LSCQ01000019">
    <property type="protein sequence ID" value="KXB37826.1"/>
    <property type="molecule type" value="Genomic_DNA"/>
</dbReference>
<comment type="function">
    <text evidence="9">Catalyzes the phosphorylation of ribose at O-5 in a reaction requiring ATP and magnesium. The resulting D-ribose-5-phosphate can then be used either for sythesis of nucleotides, histidine, and tryptophan, or as a component of the pentose phosphate pathway.</text>
</comment>
<comment type="caution">
    <text evidence="9">Lacks conserved residue(s) required for the propagation of feature annotation.</text>
</comment>
<comment type="cofactor">
    <cofactor evidence="9">
        <name>Mg(2+)</name>
        <dbReference type="ChEBI" id="CHEBI:18420"/>
    </cofactor>
    <text evidence="9">Requires a divalent cation, most likely magnesium in vivo, as an electrophilic catalyst to aid phosphoryl group transfer. It is the chelate of the metal and the nucleotide that is the actual substrate.</text>
</comment>
<keyword evidence="3 9" id="KW-0547">Nucleotide-binding</keyword>
<dbReference type="Pfam" id="PF00294">
    <property type="entry name" value="PfkB"/>
    <property type="match status" value="1"/>
</dbReference>
<evidence type="ECO:0000256" key="4">
    <source>
        <dbReference type="ARBA" id="ARBA00022777"/>
    </source>
</evidence>
<feature type="binding site" evidence="9">
    <location>
        <begin position="252"/>
        <end position="253"/>
    </location>
    <ligand>
        <name>ATP</name>
        <dbReference type="ChEBI" id="CHEBI:30616"/>
    </ligand>
</feature>
<dbReference type="EC" id="2.7.1.15" evidence="9"/>
<keyword evidence="8 9" id="KW-0119">Carbohydrate metabolism</keyword>
<dbReference type="PANTHER" id="PTHR10584">
    <property type="entry name" value="SUGAR KINASE"/>
    <property type="match status" value="1"/>
</dbReference>
<feature type="binding site" evidence="9">
    <location>
        <position position="185"/>
    </location>
    <ligand>
        <name>ATP</name>
        <dbReference type="ChEBI" id="CHEBI:30616"/>
    </ligand>
</feature>
<keyword evidence="1 9" id="KW-0808">Transferase</keyword>
<comment type="pathway">
    <text evidence="9">Carbohydrate metabolism; D-ribose degradation; D-ribose 5-phosphate from beta-D-ribopyranose: step 2/2.</text>
</comment>
<protein>
    <recommendedName>
        <fullName evidence="9">Ribokinase</fullName>
        <shortName evidence="9">RK</shortName>
        <ecNumber evidence="9">2.7.1.15</ecNumber>
    </recommendedName>
</protein>
<reference evidence="11 12" key="1">
    <citation type="submission" date="2016-01" db="EMBL/GenBank/DDBJ databases">
        <authorList>
            <person name="Oliw E.H."/>
        </authorList>
    </citation>
    <scope>NUCLEOTIDE SEQUENCE [LARGE SCALE GENOMIC DNA]</scope>
    <source>
        <strain evidence="11 12">KA00635</strain>
    </source>
</reference>
<dbReference type="Gene3D" id="3.40.1190.20">
    <property type="match status" value="1"/>
</dbReference>
<sequence length="310" mass="33313">MSKSDVLVLGSINMDISLKVNQLPRIGETILSEGVDYQLGGKGSNQAVAAYKISQGTDFIACVGEDSFGQTAIRQLGQVGLPTDTIMMLKGAHTGMATVLKIQGDNSIVVANGANKVANEQTRQAIDKKLPGKRVLLTQLETNFSDLEYALRKAKGLKVINILNPAPYHPIVNDLLPYVDIVTPNETEFENIIGRKLTTREEFKAAMVDWVQQNDTQLILTKGSEGSLTVIEGQVHMFPAINVDVVDTTGAGDTFNGILASLVARGESLEKAIRFATVGASLSTEGYGPQAAMPGLDQIIERLESPQEKS</sequence>
<feature type="binding site" evidence="9">
    <location>
        <begin position="41"/>
        <end position="45"/>
    </location>
    <ligand>
        <name>substrate</name>
    </ligand>
</feature>
<feature type="binding site" evidence="9">
    <location>
        <position position="288"/>
    </location>
    <ligand>
        <name>K(+)</name>
        <dbReference type="ChEBI" id="CHEBI:29103"/>
    </ligand>
</feature>
<dbReference type="InterPro" id="IPR011611">
    <property type="entry name" value="PfkB_dom"/>
</dbReference>